<proteinExistence type="predicted"/>
<dbReference type="InterPro" id="IPR001279">
    <property type="entry name" value="Metallo-B-lactamas"/>
</dbReference>
<dbReference type="CDD" id="cd16279">
    <property type="entry name" value="metallo-hydrolase-like_MBL-fold"/>
    <property type="match status" value="1"/>
</dbReference>
<accession>A0A381S6W6</accession>
<dbReference type="InterPro" id="IPR036866">
    <property type="entry name" value="RibonucZ/Hydroxyglut_hydro"/>
</dbReference>
<gene>
    <name evidence="2" type="ORF">METZ01_LOCUS51912</name>
</gene>
<dbReference type="AlphaFoldDB" id="A0A381S6W6"/>
<dbReference type="SUPFAM" id="SSF56281">
    <property type="entry name" value="Metallo-hydrolase/oxidoreductase"/>
    <property type="match status" value="1"/>
</dbReference>
<feature type="domain" description="Metallo-beta-lactamase" evidence="1">
    <location>
        <begin position="34"/>
        <end position="225"/>
    </location>
</feature>
<dbReference type="Gene3D" id="3.60.15.10">
    <property type="entry name" value="Ribonuclease Z/Hydroxyacylglutathione hydrolase-like"/>
    <property type="match status" value="1"/>
</dbReference>
<dbReference type="PANTHER" id="PTHR42663:SF6">
    <property type="entry name" value="HYDROLASE C777.06C-RELATED"/>
    <property type="match status" value="1"/>
</dbReference>
<evidence type="ECO:0000259" key="1">
    <source>
        <dbReference type="SMART" id="SM00849"/>
    </source>
</evidence>
<dbReference type="PANTHER" id="PTHR42663">
    <property type="entry name" value="HYDROLASE C777.06C-RELATED-RELATED"/>
    <property type="match status" value="1"/>
</dbReference>
<dbReference type="EMBL" id="UINC01002664">
    <property type="protein sequence ID" value="SUZ99058.1"/>
    <property type="molecule type" value="Genomic_DNA"/>
</dbReference>
<sequence length="263" mass="29292">MRITFLGTGTSSGIPVVGCDCATCCSEDPRDRRWRPSVLIQLGDGTNVLVDTSPDLRAQALKFDIRRIDAVLFTHSHADHVFGLDEVRRYNYLQGEAIPCYGDRRTITDIRQMFAYIFKPPEQTGSHVPQIVTFPLEGSFSLGHQTFIPVPVQHGQRTILGFRAGRFAYLTDCNRIPDASWGLLKDLDLLVIDALRPQSHPTHFSVDEAVDAARRIGAARTYFTHMCHDLSHAATSTQLPDKMELAYDGLVLNVLDDSSSFTA</sequence>
<evidence type="ECO:0000313" key="2">
    <source>
        <dbReference type="EMBL" id="SUZ99058.1"/>
    </source>
</evidence>
<protein>
    <recommendedName>
        <fullName evidence="1">Metallo-beta-lactamase domain-containing protein</fullName>
    </recommendedName>
</protein>
<dbReference type="SMART" id="SM00849">
    <property type="entry name" value="Lactamase_B"/>
    <property type="match status" value="1"/>
</dbReference>
<name>A0A381S6W6_9ZZZZ</name>
<dbReference type="Pfam" id="PF12706">
    <property type="entry name" value="Lactamase_B_2"/>
    <property type="match status" value="1"/>
</dbReference>
<organism evidence="2">
    <name type="scientific">marine metagenome</name>
    <dbReference type="NCBI Taxonomy" id="408172"/>
    <lineage>
        <taxon>unclassified sequences</taxon>
        <taxon>metagenomes</taxon>
        <taxon>ecological metagenomes</taxon>
    </lineage>
</organism>
<reference evidence="2" key="1">
    <citation type="submission" date="2018-05" db="EMBL/GenBank/DDBJ databases">
        <authorList>
            <person name="Lanie J.A."/>
            <person name="Ng W.-L."/>
            <person name="Kazmierczak K.M."/>
            <person name="Andrzejewski T.M."/>
            <person name="Davidsen T.M."/>
            <person name="Wayne K.J."/>
            <person name="Tettelin H."/>
            <person name="Glass J.I."/>
            <person name="Rusch D."/>
            <person name="Podicherti R."/>
            <person name="Tsui H.-C.T."/>
            <person name="Winkler M.E."/>
        </authorList>
    </citation>
    <scope>NUCLEOTIDE SEQUENCE</scope>
</reference>